<dbReference type="Pfam" id="PF00583">
    <property type="entry name" value="Acetyltransf_1"/>
    <property type="match status" value="1"/>
</dbReference>
<evidence type="ECO:0000259" key="1">
    <source>
        <dbReference type="PROSITE" id="PS51186"/>
    </source>
</evidence>
<dbReference type="Proteomes" id="UP000255505">
    <property type="component" value="Chromosome I"/>
</dbReference>
<reference evidence="2 4" key="1">
    <citation type="submission" date="2018-01" db="EMBL/GenBank/DDBJ databases">
        <authorList>
            <person name="Gaut B.S."/>
            <person name="Morton B.R."/>
            <person name="Clegg M.T."/>
            <person name="Duvall M.R."/>
        </authorList>
    </citation>
    <scope>NUCLEOTIDE SEQUENCE [LARGE SCALE GENOMIC DNA]</scope>
    <source>
        <strain evidence="2">Cupriavidus taiwanensis LMG 19425</strain>
    </source>
</reference>
<feature type="domain" description="N-acetyltransferase" evidence="1">
    <location>
        <begin position="200"/>
        <end position="369"/>
    </location>
</feature>
<dbReference type="SUPFAM" id="SSF55729">
    <property type="entry name" value="Acyl-CoA N-acyltransferases (Nat)"/>
    <property type="match status" value="1"/>
</dbReference>
<proteinExistence type="predicted"/>
<dbReference type="PANTHER" id="PTHR41368:SF1">
    <property type="entry name" value="PROTEIN YGHO"/>
    <property type="match status" value="1"/>
</dbReference>
<dbReference type="PANTHER" id="PTHR41368">
    <property type="entry name" value="PROTEIN YGHO"/>
    <property type="match status" value="1"/>
</dbReference>
<name>A0A375I5Z3_9BURK</name>
<evidence type="ECO:0000313" key="2">
    <source>
        <dbReference type="EMBL" id="SPK70236.1"/>
    </source>
</evidence>
<dbReference type="Gene3D" id="3.40.630.30">
    <property type="match status" value="1"/>
</dbReference>
<dbReference type="EMBL" id="OOEF01000039">
    <property type="protein sequence ID" value="SPK70236.1"/>
    <property type="molecule type" value="Genomic_DNA"/>
</dbReference>
<organism evidence="2 4">
    <name type="scientific">Cupriavidus taiwanensis</name>
    <dbReference type="NCBI Taxonomy" id="164546"/>
    <lineage>
        <taxon>Bacteria</taxon>
        <taxon>Pseudomonadati</taxon>
        <taxon>Pseudomonadota</taxon>
        <taxon>Betaproteobacteria</taxon>
        <taxon>Burkholderiales</taxon>
        <taxon>Burkholderiaceae</taxon>
        <taxon>Cupriavidus</taxon>
    </lineage>
</organism>
<dbReference type="GO" id="GO:0016747">
    <property type="term" value="F:acyltransferase activity, transferring groups other than amino-acyl groups"/>
    <property type="evidence" value="ECO:0007669"/>
    <property type="project" value="InterPro"/>
</dbReference>
<dbReference type="EMBL" id="LT991976">
    <property type="protein sequence ID" value="SPK72280.1"/>
    <property type="molecule type" value="Genomic_DNA"/>
</dbReference>
<dbReference type="InterPro" id="IPR039968">
    <property type="entry name" value="BcerS-like"/>
</dbReference>
<dbReference type="PROSITE" id="PS51186">
    <property type="entry name" value="GNAT"/>
    <property type="match status" value="1"/>
</dbReference>
<dbReference type="Proteomes" id="UP000255505">
    <property type="component" value="Unassembled WGS sequence"/>
</dbReference>
<sequence length="369" mass="41464">MTVTLREGDFDAFFEAPFACYGHATHFVSPMKGDLARALDAAKNPLFRQFARRTWFTAHRGGRIVGRILAHVHDAANQRFGLQRGYFGLFDCIDDVAVAQALLEAAADWARRHGCDELAGSFNLTITQMIGIVTDGFAHAPYTYQEYTPPHIARLLVACGFEPFFPMRTFELDVLGCDPERLIGDKQRALLDDPAWQFTPIRRRGFEQRLRQACAVLNDGFADNPMFVPLTEAEFLYPCAGMMWIIDERLSYVASCNGEPVGVLLCVPDLNPFLRATGFRLKLATPWHLLRLRARRQRAAILFFSVRRDFHGLGVNGVMLHHLVAAMRGAGYTHLGISWVSDTNGASLRQIEKIGASPLHRLNLFRKAI</sequence>
<accession>A0A375I5Z3</accession>
<dbReference type="InterPro" id="IPR000182">
    <property type="entry name" value="GNAT_dom"/>
</dbReference>
<gene>
    <name evidence="3" type="ORF">CT19425_60398</name>
    <name evidence="2" type="ORF">CT19425_U440011</name>
</gene>
<evidence type="ECO:0000313" key="4">
    <source>
        <dbReference type="Proteomes" id="UP000255505"/>
    </source>
</evidence>
<evidence type="ECO:0000313" key="3">
    <source>
        <dbReference type="EMBL" id="SPK72280.1"/>
    </source>
</evidence>
<dbReference type="AlphaFoldDB" id="A0A375I5Z3"/>
<protein>
    <recommendedName>
        <fullName evidence="1">N-acetyltransferase domain-containing protein</fullName>
    </recommendedName>
</protein>
<dbReference type="InterPro" id="IPR016181">
    <property type="entry name" value="Acyl_CoA_acyltransferase"/>
</dbReference>
<dbReference type="RefSeq" id="WP_115662112.1">
    <property type="nucleotide sequence ID" value="NZ_LT991976.1"/>
</dbReference>